<dbReference type="RefSeq" id="WP_270684965.1">
    <property type="nucleotide sequence ID" value="NZ_JAQFWQ010000018.1"/>
</dbReference>
<feature type="domain" description="Peptidoglycan binding-like" evidence="2">
    <location>
        <begin position="130"/>
        <end position="184"/>
    </location>
</feature>
<name>A0ABT4U2F4_9ACTN</name>
<dbReference type="InterPro" id="IPR036366">
    <property type="entry name" value="PGBDSf"/>
</dbReference>
<sequence length="197" mass="20744">MSMWNRIATVAASGALVFGAGLAAAPAALADGPNTPPEVEQRVEACEWIVLKPGDERWEVGFAKYVLKGLGAYDTDAVDAVYGDDLKAAVEEYQSAEDVPQSGEFDTATWEHARADFDEVGPGMQSEPDDLVRAVQYALAEGYGYDVAVDGYYGPATEGAVREFQGIVGIDADGIVGPVTFRALVTGGACQELGLTD</sequence>
<evidence type="ECO:0000259" key="2">
    <source>
        <dbReference type="Pfam" id="PF01471"/>
    </source>
</evidence>
<dbReference type="InterPro" id="IPR002477">
    <property type="entry name" value="Peptidoglycan-bd-like"/>
</dbReference>
<feature type="domain" description="Peptidoglycan binding-like" evidence="2">
    <location>
        <begin position="60"/>
        <end position="111"/>
    </location>
</feature>
<reference evidence="3 4" key="1">
    <citation type="submission" date="2023-01" db="EMBL/GenBank/DDBJ databases">
        <title>Draft genome sequence of Nocardiopsis sp. RSe5-2 isolated from halophytes.</title>
        <authorList>
            <person name="Duangmal K."/>
            <person name="Chantavorakit T."/>
        </authorList>
    </citation>
    <scope>NUCLEOTIDE SEQUENCE [LARGE SCALE GENOMIC DNA]</scope>
    <source>
        <strain evidence="3 4">RSe5-2</strain>
    </source>
</reference>
<keyword evidence="4" id="KW-1185">Reference proteome</keyword>
<dbReference type="EMBL" id="JAQFWQ010000018">
    <property type="protein sequence ID" value="MDA2810694.1"/>
    <property type="molecule type" value="Genomic_DNA"/>
</dbReference>
<keyword evidence="1" id="KW-0732">Signal</keyword>
<feature type="signal peptide" evidence="1">
    <location>
        <begin position="1"/>
        <end position="30"/>
    </location>
</feature>
<evidence type="ECO:0000256" key="1">
    <source>
        <dbReference type="SAM" id="SignalP"/>
    </source>
</evidence>
<dbReference type="InterPro" id="IPR036365">
    <property type="entry name" value="PGBD-like_sf"/>
</dbReference>
<comment type="caution">
    <text evidence="3">The sequence shown here is derived from an EMBL/GenBank/DDBJ whole genome shotgun (WGS) entry which is preliminary data.</text>
</comment>
<protein>
    <submittedName>
        <fullName evidence="3">Peptidoglycan-binding protein</fullName>
    </submittedName>
</protein>
<gene>
    <name evidence="3" type="ORF">O4J56_08615</name>
</gene>
<evidence type="ECO:0000313" key="3">
    <source>
        <dbReference type="EMBL" id="MDA2810694.1"/>
    </source>
</evidence>
<dbReference type="Proteomes" id="UP001527866">
    <property type="component" value="Unassembled WGS sequence"/>
</dbReference>
<dbReference type="Gene3D" id="1.10.101.10">
    <property type="entry name" value="PGBD-like superfamily/PGBD"/>
    <property type="match status" value="2"/>
</dbReference>
<dbReference type="SUPFAM" id="SSF47090">
    <property type="entry name" value="PGBD-like"/>
    <property type="match status" value="2"/>
</dbReference>
<feature type="chain" id="PRO_5046507711" evidence="1">
    <location>
        <begin position="31"/>
        <end position="197"/>
    </location>
</feature>
<evidence type="ECO:0000313" key="4">
    <source>
        <dbReference type="Proteomes" id="UP001527866"/>
    </source>
</evidence>
<organism evidence="3 4">
    <name type="scientific">Nocardiopsis endophytica</name>
    <dbReference type="NCBI Taxonomy" id="3018445"/>
    <lineage>
        <taxon>Bacteria</taxon>
        <taxon>Bacillati</taxon>
        <taxon>Actinomycetota</taxon>
        <taxon>Actinomycetes</taxon>
        <taxon>Streptosporangiales</taxon>
        <taxon>Nocardiopsidaceae</taxon>
        <taxon>Nocardiopsis</taxon>
    </lineage>
</organism>
<proteinExistence type="predicted"/>
<accession>A0ABT4U2F4</accession>
<dbReference type="Pfam" id="PF01471">
    <property type="entry name" value="PG_binding_1"/>
    <property type="match status" value="2"/>
</dbReference>